<protein>
    <submittedName>
        <fullName evidence="1">Uncharacterized protein</fullName>
    </submittedName>
</protein>
<sequence>MNDKLRVMVEGTKLAKLCYYSGEYLELIVRDRVCVLCSESGGQYVQSTLNVMEFPIDNLQIRVPSSIFSKLSREAIIDFIVKDSEVRCQFYDKQMTYLYTKTILRQRGVIDPTDKLEFLRTRLDYTGYSLTKISSLISTIKRLDPEIMCLNNVAYCTYANCHIFTKMELPNFCISAKSLGTIINSGSPVYFMGRYIYTRFDDSGVDVFLTKGRVPMSTDIDYIMSMKYSHKIKINSEFIRLVMRNMSISNDAKITLDLPNNVMDIDDGSIKVKVNAPVLEVTTNKDKKKSDESVEDLLESLTEETTINLDKDVNRYNLPELNIPKWVLVNVINQDETTIYLNKRCVILSTHGGRVLIPRA</sequence>
<gene>
    <name evidence="1" type="ORF">CPLFYP93_02282</name>
</gene>
<accession>A0A6N3ER77</accession>
<dbReference type="RefSeq" id="WP_156561652.1">
    <property type="nucleotide sequence ID" value="NZ_CACRTV010000057.1"/>
</dbReference>
<dbReference type="EMBL" id="CACRTV010000057">
    <property type="protein sequence ID" value="VYU44146.1"/>
    <property type="molecule type" value="Genomic_DNA"/>
</dbReference>
<proteinExistence type="predicted"/>
<reference evidence="1" key="1">
    <citation type="submission" date="2019-11" db="EMBL/GenBank/DDBJ databases">
        <authorList>
            <person name="Feng L."/>
        </authorList>
    </citation>
    <scope>NUCLEOTIDE SEQUENCE</scope>
    <source>
        <strain evidence="1">CParaputrificumLFYP93</strain>
    </source>
</reference>
<name>A0A6N3ER77_9CLOT</name>
<dbReference type="AlphaFoldDB" id="A0A6N3ER77"/>
<organism evidence="1">
    <name type="scientific">Clostridium paraputrificum</name>
    <dbReference type="NCBI Taxonomy" id="29363"/>
    <lineage>
        <taxon>Bacteria</taxon>
        <taxon>Bacillati</taxon>
        <taxon>Bacillota</taxon>
        <taxon>Clostridia</taxon>
        <taxon>Eubacteriales</taxon>
        <taxon>Clostridiaceae</taxon>
        <taxon>Clostridium</taxon>
    </lineage>
</organism>
<evidence type="ECO:0000313" key="1">
    <source>
        <dbReference type="EMBL" id="VYU44146.1"/>
    </source>
</evidence>